<sequence length="104" mass="11131">MARLPLTTLPLLLACALPAYAEPPKDGQGCIDVQVGQSRALAYDCLTQQLQGTDPRAAKGLREQLDPARQMQRRAPNQMGLVTPAATSTRMGNSFGSSVVPQRP</sequence>
<feature type="signal peptide" evidence="2">
    <location>
        <begin position="1"/>
        <end position="21"/>
    </location>
</feature>
<evidence type="ECO:0000313" key="4">
    <source>
        <dbReference type="Proteomes" id="UP000541770"/>
    </source>
</evidence>
<dbReference type="RefSeq" id="WP_182325067.1">
    <property type="nucleotide sequence ID" value="NZ_BQIL01000034.1"/>
</dbReference>
<feature type="chain" id="PRO_5031014864" description="Secreted protein" evidence="2">
    <location>
        <begin position="22"/>
        <end position="104"/>
    </location>
</feature>
<dbReference type="Proteomes" id="UP000541770">
    <property type="component" value="Unassembled WGS sequence"/>
</dbReference>
<reference evidence="3 4" key="1">
    <citation type="submission" date="2020-07" db="EMBL/GenBank/DDBJ databases">
        <title>Diversity of carbapenemase encoding genes among Pseudomonas putida group clinical isolates in a tertiary Brazilian hospital.</title>
        <authorList>
            <person name="Alberto-Lei F."/>
            <person name="Nodari C.S."/>
            <person name="Streling A.P."/>
            <person name="Paulino J.T."/>
            <person name="Bessa-Neto F.O."/>
            <person name="Cayo R."/>
            <person name="Gales A.C."/>
        </authorList>
    </citation>
    <scope>NUCLEOTIDE SEQUENCE [LARGE SCALE GENOMIC DNA]</scope>
    <source>
        <strain evidence="3 4">14802</strain>
    </source>
</reference>
<evidence type="ECO:0008006" key="5">
    <source>
        <dbReference type="Google" id="ProtNLM"/>
    </source>
</evidence>
<accession>A0A7W2K077</accession>
<evidence type="ECO:0000256" key="2">
    <source>
        <dbReference type="SAM" id="SignalP"/>
    </source>
</evidence>
<organism evidence="3 4">
    <name type="scientific">Pseudomonas mosselii</name>
    <dbReference type="NCBI Taxonomy" id="78327"/>
    <lineage>
        <taxon>Bacteria</taxon>
        <taxon>Pseudomonadati</taxon>
        <taxon>Pseudomonadota</taxon>
        <taxon>Gammaproteobacteria</taxon>
        <taxon>Pseudomonadales</taxon>
        <taxon>Pseudomonadaceae</taxon>
        <taxon>Pseudomonas</taxon>
    </lineage>
</organism>
<evidence type="ECO:0000313" key="3">
    <source>
        <dbReference type="EMBL" id="MBA6068326.1"/>
    </source>
</evidence>
<name>A0A7W2K077_9PSED</name>
<keyword evidence="2" id="KW-0732">Signal</keyword>
<feature type="compositionally biased region" description="Polar residues" evidence="1">
    <location>
        <begin position="85"/>
        <end position="104"/>
    </location>
</feature>
<evidence type="ECO:0000256" key="1">
    <source>
        <dbReference type="SAM" id="MobiDB-lite"/>
    </source>
</evidence>
<feature type="region of interest" description="Disordered" evidence="1">
    <location>
        <begin position="69"/>
        <end position="104"/>
    </location>
</feature>
<dbReference type="PROSITE" id="PS51257">
    <property type="entry name" value="PROKAR_LIPOPROTEIN"/>
    <property type="match status" value="1"/>
</dbReference>
<dbReference type="EMBL" id="JACGDE010000029">
    <property type="protein sequence ID" value="MBA6068326.1"/>
    <property type="molecule type" value="Genomic_DNA"/>
</dbReference>
<gene>
    <name evidence="3" type="ORF">H4C75_26665</name>
</gene>
<protein>
    <recommendedName>
        <fullName evidence="5">Secreted protein</fullName>
    </recommendedName>
</protein>
<dbReference type="AlphaFoldDB" id="A0A7W2K077"/>
<proteinExistence type="predicted"/>
<comment type="caution">
    <text evidence="3">The sequence shown here is derived from an EMBL/GenBank/DDBJ whole genome shotgun (WGS) entry which is preliminary data.</text>
</comment>